<reference evidence="3" key="1">
    <citation type="submission" date="2024-05" db="EMBL/GenBank/DDBJ databases">
        <title>Planctomycetes of the genus Singulisphaera possess chitinolytic capabilities.</title>
        <authorList>
            <person name="Ivanova A."/>
        </authorList>
    </citation>
    <scope>NUCLEOTIDE SEQUENCE</scope>
    <source>
        <strain evidence="3">Ch08T</strain>
    </source>
</reference>
<dbReference type="CDD" id="cd07814">
    <property type="entry name" value="SRPBCC_CalC_Aha1-like"/>
    <property type="match status" value="1"/>
</dbReference>
<name>A0AAU7CMG4_9BACT</name>
<dbReference type="Gene3D" id="3.30.530.20">
    <property type="match status" value="1"/>
</dbReference>
<dbReference type="Pfam" id="PF08327">
    <property type="entry name" value="AHSA1"/>
    <property type="match status" value="1"/>
</dbReference>
<dbReference type="RefSeq" id="WP_406699502.1">
    <property type="nucleotide sequence ID" value="NZ_CP155447.1"/>
</dbReference>
<dbReference type="EMBL" id="CP155447">
    <property type="protein sequence ID" value="XBH06653.1"/>
    <property type="molecule type" value="Genomic_DNA"/>
</dbReference>
<dbReference type="SUPFAM" id="SSF55961">
    <property type="entry name" value="Bet v1-like"/>
    <property type="match status" value="1"/>
</dbReference>
<dbReference type="InterPro" id="IPR023393">
    <property type="entry name" value="START-like_dom_sf"/>
</dbReference>
<dbReference type="InterPro" id="IPR013538">
    <property type="entry name" value="ASHA1/2-like_C"/>
</dbReference>
<evidence type="ECO:0000313" key="3">
    <source>
        <dbReference type="EMBL" id="XBH06653.1"/>
    </source>
</evidence>
<gene>
    <name evidence="3" type="ORF">V5E97_11620</name>
</gene>
<organism evidence="3">
    <name type="scientific">Singulisphaera sp. Ch08</name>
    <dbReference type="NCBI Taxonomy" id="3120278"/>
    <lineage>
        <taxon>Bacteria</taxon>
        <taxon>Pseudomonadati</taxon>
        <taxon>Planctomycetota</taxon>
        <taxon>Planctomycetia</taxon>
        <taxon>Isosphaerales</taxon>
        <taxon>Isosphaeraceae</taxon>
        <taxon>Singulisphaera</taxon>
    </lineage>
</organism>
<feature type="domain" description="Activator of Hsp90 ATPase homologue 1/2-like C-terminal" evidence="2">
    <location>
        <begin position="46"/>
        <end position="139"/>
    </location>
</feature>
<protein>
    <submittedName>
        <fullName evidence="3">SRPBCC domain-containing protein</fullName>
    </submittedName>
</protein>
<dbReference type="AlphaFoldDB" id="A0AAU7CMG4"/>
<accession>A0AAU7CMG4</accession>
<sequence length="143" mass="16188">MNLDDLTLDISQELQIKATTKVVFQSLLKRLAEENSTDDGKSLAMVLEAWPGGRWYRDLGDQQGHLWGFVQVIKPPTLLEIHGPMFMSYPATGHLQFRIKQVSDGAILTLRHRVLGLIDPEHRKGVTSGWSQLLNQVKKRSEV</sequence>
<evidence type="ECO:0000256" key="1">
    <source>
        <dbReference type="ARBA" id="ARBA00006817"/>
    </source>
</evidence>
<comment type="similarity">
    <text evidence="1">Belongs to the AHA1 family.</text>
</comment>
<proteinExistence type="inferred from homology"/>
<evidence type="ECO:0000259" key="2">
    <source>
        <dbReference type="Pfam" id="PF08327"/>
    </source>
</evidence>